<feature type="domain" description="Cell-division protein ZapC N-terminal" evidence="2">
    <location>
        <begin position="2"/>
        <end position="92"/>
    </location>
</feature>
<dbReference type="Proteomes" id="UP000245728">
    <property type="component" value="Chromosome"/>
</dbReference>
<evidence type="ECO:0008006" key="5">
    <source>
        <dbReference type="Google" id="ProtNLM"/>
    </source>
</evidence>
<dbReference type="OrthoDB" id="5765005at2"/>
<evidence type="ECO:0000313" key="4">
    <source>
        <dbReference type="Proteomes" id="UP000245728"/>
    </source>
</evidence>
<dbReference type="EMBL" id="CP029347">
    <property type="protein sequence ID" value="AWL11899.1"/>
    <property type="molecule type" value="Genomic_DNA"/>
</dbReference>
<sequence>MMLQPDTSWLWYFDEEHQKLALKLTDDMVFVTPYANKRLTHLPAAKGDGFDLQDLESYTRYAHQLDAALPEMTPPEKTQIAINACAVMRFFKLQAPKSWYFKRHRYAGHHHQLATIHTEDGEARVFVLDEQEDVCNIMLLDEQFSLSSTKTLQQFDVLKVHLDCLLPCVSRYSSMERKLA</sequence>
<evidence type="ECO:0000259" key="2">
    <source>
        <dbReference type="Pfam" id="PF21083"/>
    </source>
</evidence>
<dbReference type="Pfam" id="PF07126">
    <property type="entry name" value="ZapC_C"/>
    <property type="match status" value="1"/>
</dbReference>
<dbReference type="RefSeq" id="WP_109339515.1">
    <property type="nucleotide sequence ID" value="NZ_CP029347.1"/>
</dbReference>
<dbReference type="Pfam" id="PF21083">
    <property type="entry name" value="ZapC_N"/>
    <property type="match status" value="1"/>
</dbReference>
<protein>
    <recommendedName>
        <fullName evidence="5">Cell division protein ZapC</fullName>
    </recommendedName>
</protein>
<dbReference type="InterPro" id="IPR048372">
    <property type="entry name" value="ZapC_C"/>
</dbReference>
<reference evidence="3 4" key="1">
    <citation type="submission" date="2018-05" db="EMBL/GenBank/DDBJ databases">
        <title>Salinimonas sp. HMF8227 Genome sequencing and assembly.</title>
        <authorList>
            <person name="Kang H."/>
            <person name="Kang J."/>
            <person name="Cha I."/>
            <person name="Kim H."/>
            <person name="Joh K."/>
        </authorList>
    </citation>
    <scope>NUCLEOTIDE SEQUENCE [LARGE SCALE GENOMIC DNA]</scope>
    <source>
        <strain evidence="3 4">HMF8227</strain>
    </source>
</reference>
<evidence type="ECO:0000313" key="3">
    <source>
        <dbReference type="EMBL" id="AWL11899.1"/>
    </source>
</evidence>
<keyword evidence="4" id="KW-1185">Reference proteome</keyword>
<feature type="domain" description="Cell-division protein ZapC C-terminal" evidence="1">
    <location>
        <begin position="94"/>
        <end position="169"/>
    </location>
</feature>
<evidence type="ECO:0000259" key="1">
    <source>
        <dbReference type="Pfam" id="PF07126"/>
    </source>
</evidence>
<organism evidence="3 4">
    <name type="scientific">Saliniradius amylolyticus</name>
    <dbReference type="NCBI Taxonomy" id="2183582"/>
    <lineage>
        <taxon>Bacteria</taxon>
        <taxon>Pseudomonadati</taxon>
        <taxon>Pseudomonadota</taxon>
        <taxon>Gammaproteobacteria</taxon>
        <taxon>Alteromonadales</taxon>
        <taxon>Alteromonadaceae</taxon>
        <taxon>Saliniradius</taxon>
    </lineage>
</organism>
<gene>
    <name evidence="3" type="ORF">HMF8227_01424</name>
</gene>
<dbReference type="KEGG" id="salh:HMF8227_01424"/>
<proteinExistence type="predicted"/>
<name>A0A2S2E2T4_9ALTE</name>
<accession>A0A2S2E2T4</accession>
<dbReference type="InterPro" id="IPR048373">
    <property type="entry name" value="ZapC_N"/>
</dbReference>
<dbReference type="AlphaFoldDB" id="A0A2S2E2T4"/>